<dbReference type="GO" id="GO:0003989">
    <property type="term" value="F:acetyl-CoA carboxylase activity"/>
    <property type="evidence" value="ECO:0007669"/>
    <property type="project" value="TreeGrafter"/>
</dbReference>
<dbReference type="PATRIC" id="fig|1603606.3.peg.419"/>
<accession>A0A0M5IYG1</accession>
<dbReference type="InterPro" id="IPR017556">
    <property type="entry name" value="Malonate_beta"/>
</dbReference>
<dbReference type="STRING" id="1603606.DSOUD_0386"/>
<dbReference type="Proteomes" id="UP000057158">
    <property type="component" value="Chromosome"/>
</dbReference>
<dbReference type="PANTHER" id="PTHR42995">
    <property type="entry name" value="ACETYL-COENZYME A CARBOXYLASE CARBOXYL TRANSFERASE SUBUNIT BETA, CHLOROPLASTIC"/>
    <property type="match status" value="1"/>
</dbReference>
<evidence type="ECO:0000256" key="1">
    <source>
        <dbReference type="ARBA" id="ARBA00022679"/>
    </source>
</evidence>
<dbReference type="SUPFAM" id="SSF52096">
    <property type="entry name" value="ClpP/crotonase"/>
    <property type="match status" value="1"/>
</dbReference>
<dbReference type="InterPro" id="IPR034733">
    <property type="entry name" value="AcCoA_carboxyl_beta"/>
</dbReference>
<dbReference type="Gene3D" id="3.90.226.10">
    <property type="entry name" value="2-enoyl-CoA Hydratase, Chain A, domain 1"/>
    <property type="match status" value="1"/>
</dbReference>
<dbReference type="GO" id="GO:0005975">
    <property type="term" value="P:carbohydrate metabolic process"/>
    <property type="evidence" value="ECO:0007669"/>
    <property type="project" value="InterPro"/>
</dbReference>
<dbReference type="GO" id="GO:2001295">
    <property type="term" value="P:malonyl-CoA biosynthetic process"/>
    <property type="evidence" value="ECO:0007669"/>
    <property type="project" value="TreeGrafter"/>
</dbReference>
<protein>
    <submittedName>
        <fullName evidence="3">Biotin-independent malonate decarboxylase, beta subunit</fullName>
    </submittedName>
</protein>
<dbReference type="InterPro" id="IPR011762">
    <property type="entry name" value="COA_CT_N"/>
</dbReference>
<dbReference type="NCBIfam" id="NF005530">
    <property type="entry name" value="PRK07189.1"/>
    <property type="match status" value="1"/>
</dbReference>
<dbReference type="RefSeq" id="WP_053549410.1">
    <property type="nucleotide sequence ID" value="NZ_CP010802.1"/>
</dbReference>
<dbReference type="AlphaFoldDB" id="A0A0M5IYG1"/>
<feature type="domain" description="CoA carboxyltransferase N-terminal" evidence="2">
    <location>
        <begin position="1"/>
        <end position="258"/>
    </location>
</feature>
<evidence type="ECO:0000313" key="3">
    <source>
        <dbReference type="EMBL" id="ALC15181.1"/>
    </source>
</evidence>
<dbReference type="KEGG" id="des:DSOUD_0386"/>
<gene>
    <name evidence="3" type="ORF">DSOUD_0386</name>
</gene>
<evidence type="ECO:0000313" key="4">
    <source>
        <dbReference type="Proteomes" id="UP000057158"/>
    </source>
</evidence>
<evidence type="ECO:0000259" key="2">
    <source>
        <dbReference type="PROSITE" id="PS50980"/>
    </source>
</evidence>
<dbReference type="GO" id="GO:0006633">
    <property type="term" value="P:fatty acid biosynthetic process"/>
    <property type="evidence" value="ECO:0007669"/>
    <property type="project" value="TreeGrafter"/>
</dbReference>
<dbReference type="EMBL" id="CP010802">
    <property type="protein sequence ID" value="ALC15181.1"/>
    <property type="molecule type" value="Genomic_DNA"/>
</dbReference>
<sequence length="321" mass="34660">MSSRWDSLQQRSFLECSARTRALGLVDAGTFTELAGPRHRFSSPHLPLLGEAVEFDDGIVTGVGLLGTKPLFVASQEGRFIGGSVGEVHGAKLVNIVRLARKAYDRMLAANPELPEAKRPAVVISFETGGVRLHEANAGLLAHAELMDQFQDCKGKVPIVSLIGSRVGCFGGMGFVAAATDAIIMSQFGRLGLTGPEVIEEELGKDEFDASDRALVYRTTGGRHKYIMGDCNFLVADSIAAFRAALQKVLAKPYAEIAALSCIGSLEKIRAQLRWVDLCVATAPKDARDVWRAAGNENPDDLTDMPLDEFLQTVKRLTNLC</sequence>
<dbReference type="GO" id="GO:0016831">
    <property type="term" value="F:carboxy-lyase activity"/>
    <property type="evidence" value="ECO:0007669"/>
    <property type="project" value="InterPro"/>
</dbReference>
<dbReference type="PANTHER" id="PTHR42995:SF1">
    <property type="entry name" value="MALONATE DECARBOXYLASE BETA SUBUNIT"/>
    <property type="match status" value="1"/>
</dbReference>
<dbReference type="Pfam" id="PF01039">
    <property type="entry name" value="Carboxyl_trans"/>
    <property type="match status" value="1"/>
</dbReference>
<name>A0A0M5IYG1_9BACT</name>
<dbReference type="GO" id="GO:0016740">
    <property type="term" value="F:transferase activity"/>
    <property type="evidence" value="ECO:0007669"/>
    <property type="project" value="UniProtKB-KW"/>
</dbReference>
<keyword evidence="4" id="KW-1185">Reference proteome</keyword>
<dbReference type="NCBIfam" id="TIGR03133">
    <property type="entry name" value="malonate_beta"/>
    <property type="match status" value="1"/>
</dbReference>
<organism evidence="3 4">
    <name type="scientific">Desulfuromonas soudanensis</name>
    <dbReference type="NCBI Taxonomy" id="1603606"/>
    <lineage>
        <taxon>Bacteria</taxon>
        <taxon>Pseudomonadati</taxon>
        <taxon>Thermodesulfobacteriota</taxon>
        <taxon>Desulfuromonadia</taxon>
        <taxon>Desulfuromonadales</taxon>
        <taxon>Desulfuromonadaceae</taxon>
        <taxon>Desulfuromonas</taxon>
    </lineage>
</organism>
<reference evidence="3 4" key="1">
    <citation type="submission" date="2015-07" db="EMBL/GenBank/DDBJ databases">
        <title>Isolation and Genomic Characterization of a Novel Halophilic Metal-Reducing Deltaproteobacterium from the Deep Subsurface.</title>
        <authorList>
            <person name="Badalamenti J.P."/>
            <person name="Summers Z.M."/>
            <person name="Gralnick J.A."/>
            <person name="Bond D.R."/>
        </authorList>
    </citation>
    <scope>NUCLEOTIDE SEQUENCE [LARGE SCALE GENOMIC DNA]</scope>
    <source>
        <strain evidence="3 4">WTL</strain>
    </source>
</reference>
<dbReference type="OrthoDB" id="5502755at2"/>
<proteinExistence type="predicted"/>
<dbReference type="InterPro" id="IPR029045">
    <property type="entry name" value="ClpP/crotonase-like_dom_sf"/>
</dbReference>
<keyword evidence="1" id="KW-0808">Transferase</keyword>
<dbReference type="PROSITE" id="PS50980">
    <property type="entry name" value="COA_CT_NTER"/>
    <property type="match status" value="1"/>
</dbReference>